<proteinExistence type="predicted"/>
<dbReference type="EMBL" id="CAIX01000098">
    <property type="protein sequence ID" value="CCI45431.1"/>
    <property type="molecule type" value="Genomic_DNA"/>
</dbReference>
<dbReference type="OrthoDB" id="114950at2759"/>
<keyword evidence="2" id="KW-1185">Reference proteome</keyword>
<dbReference type="InParanoid" id="A0A024GFB7"/>
<reference evidence="1 2" key="1">
    <citation type="submission" date="2012-05" db="EMBL/GenBank/DDBJ databases">
        <title>Recombination and specialization in a pathogen metapopulation.</title>
        <authorList>
            <person name="Gardiner A."/>
            <person name="Kemen E."/>
            <person name="Schultz-Larsen T."/>
            <person name="MacLean D."/>
            <person name="Van Oosterhout C."/>
            <person name="Jones J.D.G."/>
        </authorList>
    </citation>
    <scope>NUCLEOTIDE SEQUENCE [LARGE SCALE GENOMIC DNA]</scope>
    <source>
        <strain evidence="1 2">Ac Nc2</strain>
    </source>
</reference>
<dbReference type="Proteomes" id="UP000053237">
    <property type="component" value="Unassembled WGS sequence"/>
</dbReference>
<evidence type="ECO:0000313" key="1">
    <source>
        <dbReference type="EMBL" id="CCI45431.1"/>
    </source>
</evidence>
<organism evidence="1 2">
    <name type="scientific">Albugo candida</name>
    <dbReference type="NCBI Taxonomy" id="65357"/>
    <lineage>
        <taxon>Eukaryota</taxon>
        <taxon>Sar</taxon>
        <taxon>Stramenopiles</taxon>
        <taxon>Oomycota</taxon>
        <taxon>Peronosporomycetes</taxon>
        <taxon>Albuginales</taxon>
        <taxon>Albuginaceae</taxon>
        <taxon>Albugo</taxon>
    </lineage>
</organism>
<evidence type="ECO:0000313" key="2">
    <source>
        <dbReference type="Proteomes" id="UP000053237"/>
    </source>
</evidence>
<protein>
    <submittedName>
        <fullName evidence="1">Uncharacterized protein</fullName>
    </submittedName>
</protein>
<name>A0A024GFB7_9STRA</name>
<dbReference type="AlphaFoldDB" id="A0A024GFB7"/>
<gene>
    <name evidence="1" type="ORF">BN9_063280</name>
</gene>
<accession>A0A024GFB7</accession>
<comment type="caution">
    <text evidence="1">The sequence shown here is derived from an EMBL/GenBank/DDBJ whole genome shotgun (WGS) entry which is preliminary data.</text>
</comment>
<sequence length="92" mass="10255">MKRVYNATVINLRRPTQDRSTLNMESPSQSRENALRQLSCFVSFSDDDEVAQSVLEELSYARRSYADVIASMGALSPSGSSEKYLTPISEDS</sequence>